<keyword evidence="5" id="KW-0808">Transferase</keyword>
<dbReference type="SMART" id="SM00065">
    <property type="entry name" value="GAF"/>
    <property type="match status" value="1"/>
</dbReference>
<dbReference type="EC" id="2.7.13.3" evidence="2"/>
<dbReference type="Pfam" id="PF01590">
    <property type="entry name" value="GAF"/>
    <property type="match status" value="1"/>
</dbReference>
<evidence type="ECO:0000256" key="2">
    <source>
        <dbReference type="ARBA" id="ARBA00012438"/>
    </source>
</evidence>
<evidence type="ECO:0000313" key="6">
    <source>
        <dbReference type="Proteomes" id="UP000199595"/>
    </source>
</evidence>
<comment type="catalytic activity">
    <reaction evidence="1">
        <text>ATP + protein L-histidine = ADP + protein N-phospho-L-histidine.</text>
        <dbReference type="EC" id="2.7.13.3"/>
    </reaction>
</comment>
<dbReference type="InterPro" id="IPR004358">
    <property type="entry name" value="Sig_transdc_His_kin-like_C"/>
</dbReference>
<sequence>MLSPKIPKNEKERINKLNSFSILDTISESDYDNLTAIASEICNTPISLISLIDKNRQWFKSNHGLNATETKREHAFCAHAINEPEEIFIVKDARIDERFHDNPLVLGNPNVVFYAGVPLTTSDGFSLGTLCVIDNKPKSLTKKQLKTLRALSNQVMNLLYLRKSKSELEKSLFILEEKNKTLEKFASITAHDLKSPLIGISSLTKLFTEKYATKIDKKGVSMLNVIENASNKLTRLIDGLLENSKSENFLKKKKTDLSLTVLIDGIKTIFSYEKNLKINIKSNLTKIHINRVVIEQILVNLISNAIKYSNKKVVELEIGIQENDLFYNFYIQDNGPGIEFKHHKQIFKIFEVVSLKDKFGVSGNGIGLATVKNLVEKSGGEIKVQSEIGKGAKFIFTISK</sequence>
<accession>A0A1H2R3D8</accession>
<dbReference type="AlphaFoldDB" id="A0A1H2R3D8"/>
<name>A0A1H2R3D8_9FLAO</name>
<dbReference type="OrthoDB" id="9811889at2"/>
<dbReference type="PRINTS" id="PR00344">
    <property type="entry name" value="BCTRLSENSOR"/>
</dbReference>
<dbReference type="Gene3D" id="3.30.450.40">
    <property type="match status" value="1"/>
</dbReference>
<dbReference type="InterPro" id="IPR003018">
    <property type="entry name" value="GAF"/>
</dbReference>
<dbReference type="InterPro" id="IPR036097">
    <property type="entry name" value="HisK_dim/P_sf"/>
</dbReference>
<dbReference type="SUPFAM" id="SSF55781">
    <property type="entry name" value="GAF domain-like"/>
    <property type="match status" value="1"/>
</dbReference>
<dbReference type="SUPFAM" id="SSF47384">
    <property type="entry name" value="Homodimeric domain of signal transducing histidine kinase"/>
    <property type="match status" value="1"/>
</dbReference>
<dbReference type="InterPro" id="IPR029016">
    <property type="entry name" value="GAF-like_dom_sf"/>
</dbReference>
<dbReference type="Gene3D" id="3.30.565.10">
    <property type="entry name" value="Histidine kinase-like ATPase, C-terminal domain"/>
    <property type="match status" value="1"/>
</dbReference>
<organism evidence="5 6">
    <name type="scientific">Lutibacter oricola</name>
    <dbReference type="NCBI Taxonomy" id="762486"/>
    <lineage>
        <taxon>Bacteria</taxon>
        <taxon>Pseudomonadati</taxon>
        <taxon>Bacteroidota</taxon>
        <taxon>Flavobacteriia</taxon>
        <taxon>Flavobacteriales</taxon>
        <taxon>Flavobacteriaceae</taxon>
        <taxon>Lutibacter</taxon>
    </lineage>
</organism>
<evidence type="ECO:0000256" key="1">
    <source>
        <dbReference type="ARBA" id="ARBA00000085"/>
    </source>
</evidence>
<dbReference type="RefSeq" id="WP_090118685.1">
    <property type="nucleotide sequence ID" value="NZ_FNNJ01000001.1"/>
</dbReference>
<evidence type="ECO:0000259" key="4">
    <source>
        <dbReference type="PROSITE" id="PS50109"/>
    </source>
</evidence>
<dbReference type="InterPro" id="IPR003661">
    <property type="entry name" value="HisK_dim/P_dom"/>
</dbReference>
<dbReference type="CDD" id="cd00082">
    <property type="entry name" value="HisKA"/>
    <property type="match status" value="1"/>
</dbReference>
<dbReference type="InterPro" id="IPR036890">
    <property type="entry name" value="HATPase_C_sf"/>
</dbReference>
<dbReference type="PROSITE" id="PS50109">
    <property type="entry name" value="HIS_KIN"/>
    <property type="match status" value="1"/>
</dbReference>
<reference evidence="5 6" key="1">
    <citation type="submission" date="2016-10" db="EMBL/GenBank/DDBJ databases">
        <authorList>
            <person name="de Groot N.N."/>
        </authorList>
    </citation>
    <scope>NUCLEOTIDE SEQUENCE [LARGE SCALE GENOMIC DNA]</scope>
    <source>
        <strain evidence="5 6">DSM 24956</strain>
    </source>
</reference>
<dbReference type="Proteomes" id="UP000199595">
    <property type="component" value="Unassembled WGS sequence"/>
</dbReference>
<dbReference type="InterPro" id="IPR005467">
    <property type="entry name" value="His_kinase_dom"/>
</dbReference>
<dbReference type="SUPFAM" id="SSF55874">
    <property type="entry name" value="ATPase domain of HSP90 chaperone/DNA topoisomerase II/histidine kinase"/>
    <property type="match status" value="1"/>
</dbReference>
<evidence type="ECO:0000313" key="5">
    <source>
        <dbReference type="EMBL" id="SDW13871.1"/>
    </source>
</evidence>
<evidence type="ECO:0000256" key="3">
    <source>
        <dbReference type="ARBA" id="ARBA00022553"/>
    </source>
</evidence>
<dbReference type="EMBL" id="FNNJ01000001">
    <property type="protein sequence ID" value="SDW13871.1"/>
    <property type="molecule type" value="Genomic_DNA"/>
</dbReference>
<proteinExistence type="predicted"/>
<keyword evidence="3" id="KW-0597">Phosphoprotein</keyword>
<gene>
    <name evidence="5" type="ORF">SAMN05444411_101140</name>
</gene>
<feature type="domain" description="Histidine kinase" evidence="4">
    <location>
        <begin position="188"/>
        <end position="400"/>
    </location>
</feature>
<dbReference type="SMART" id="SM00388">
    <property type="entry name" value="HisKA"/>
    <property type="match status" value="1"/>
</dbReference>
<dbReference type="Gene3D" id="1.10.287.130">
    <property type="match status" value="1"/>
</dbReference>
<dbReference type="PANTHER" id="PTHR43102:SF2">
    <property type="entry name" value="GAF DOMAIN-CONTAINING PROTEIN"/>
    <property type="match status" value="1"/>
</dbReference>
<keyword evidence="5" id="KW-0418">Kinase</keyword>
<keyword evidence="6" id="KW-1185">Reference proteome</keyword>
<dbReference type="Pfam" id="PF02518">
    <property type="entry name" value="HATPase_c"/>
    <property type="match status" value="1"/>
</dbReference>
<protein>
    <recommendedName>
        <fullName evidence="2">histidine kinase</fullName>
        <ecNumber evidence="2">2.7.13.3</ecNumber>
    </recommendedName>
</protein>
<dbReference type="PANTHER" id="PTHR43102">
    <property type="entry name" value="SLR1143 PROTEIN"/>
    <property type="match status" value="1"/>
</dbReference>
<dbReference type="GO" id="GO:0000155">
    <property type="term" value="F:phosphorelay sensor kinase activity"/>
    <property type="evidence" value="ECO:0007669"/>
    <property type="project" value="InterPro"/>
</dbReference>
<dbReference type="InterPro" id="IPR003594">
    <property type="entry name" value="HATPase_dom"/>
</dbReference>
<dbReference type="SMART" id="SM00387">
    <property type="entry name" value="HATPase_c"/>
    <property type="match status" value="1"/>
</dbReference>
<dbReference type="STRING" id="762486.SAMN05444411_101140"/>
<dbReference type="Pfam" id="PF00512">
    <property type="entry name" value="HisKA"/>
    <property type="match status" value="1"/>
</dbReference>